<comment type="caution">
    <text evidence="8">The sequence shown here is derived from an EMBL/GenBank/DDBJ whole genome shotgun (WGS) entry which is preliminary data.</text>
</comment>
<evidence type="ECO:0000313" key="10">
    <source>
        <dbReference type="Proteomes" id="UP001179952"/>
    </source>
</evidence>
<keyword evidence="3" id="KW-0238">DNA-binding</keyword>
<dbReference type="PANTHER" id="PTHR31221:SF112">
    <property type="entry name" value="WRKY TRANSCRIPTION FACTOR 50-RELATED"/>
    <property type="match status" value="1"/>
</dbReference>
<dbReference type="GO" id="GO:0043565">
    <property type="term" value="F:sequence-specific DNA binding"/>
    <property type="evidence" value="ECO:0007669"/>
    <property type="project" value="InterPro"/>
</dbReference>
<evidence type="ECO:0000313" key="8">
    <source>
        <dbReference type="EMBL" id="KAK1257032.1"/>
    </source>
</evidence>
<evidence type="ECO:0000256" key="4">
    <source>
        <dbReference type="ARBA" id="ARBA00023163"/>
    </source>
</evidence>
<evidence type="ECO:0000256" key="1">
    <source>
        <dbReference type="ARBA" id="ARBA00004123"/>
    </source>
</evidence>
<dbReference type="SMART" id="SM00774">
    <property type="entry name" value="WRKY"/>
    <property type="match status" value="1"/>
</dbReference>
<accession>A0AAV8ZVY2</accession>
<dbReference type="EMBL" id="JAUJYN010000012">
    <property type="protein sequence ID" value="KAK1259098.1"/>
    <property type="molecule type" value="Genomic_DNA"/>
</dbReference>
<dbReference type="InterPro" id="IPR036576">
    <property type="entry name" value="WRKY_dom_sf"/>
</dbReference>
<reference evidence="8" key="2">
    <citation type="submission" date="2023-06" db="EMBL/GenBank/DDBJ databases">
        <authorList>
            <person name="Ma L."/>
            <person name="Liu K.-W."/>
            <person name="Li Z."/>
            <person name="Hsiao Y.-Y."/>
            <person name="Qi Y."/>
            <person name="Fu T."/>
            <person name="Tang G."/>
            <person name="Zhang D."/>
            <person name="Sun W.-H."/>
            <person name="Liu D.-K."/>
            <person name="Li Y."/>
            <person name="Chen G.-Z."/>
            <person name="Liu X.-D."/>
            <person name="Liao X.-Y."/>
            <person name="Jiang Y.-T."/>
            <person name="Yu X."/>
            <person name="Hao Y."/>
            <person name="Huang J."/>
            <person name="Zhao X.-W."/>
            <person name="Ke S."/>
            <person name="Chen Y.-Y."/>
            <person name="Wu W.-L."/>
            <person name="Hsu J.-L."/>
            <person name="Lin Y.-F."/>
            <person name="Huang M.-D."/>
            <person name="Li C.-Y."/>
            <person name="Huang L."/>
            <person name="Wang Z.-W."/>
            <person name="Zhao X."/>
            <person name="Zhong W.-Y."/>
            <person name="Peng D.-H."/>
            <person name="Ahmad S."/>
            <person name="Lan S."/>
            <person name="Zhang J.-S."/>
            <person name="Tsai W.-C."/>
            <person name="Van De Peer Y."/>
            <person name="Liu Z.-J."/>
        </authorList>
    </citation>
    <scope>NUCLEOTIDE SEQUENCE</scope>
    <source>
        <strain evidence="8">SCP</strain>
        <tissue evidence="8">Leaves</tissue>
    </source>
</reference>
<reference evidence="8" key="1">
    <citation type="journal article" date="2023" name="Nat. Commun.">
        <title>Diploid and tetraploid genomes of Acorus and the evolution of monocots.</title>
        <authorList>
            <person name="Ma L."/>
            <person name="Liu K.W."/>
            <person name="Li Z."/>
            <person name="Hsiao Y.Y."/>
            <person name="Qi Y."/>
            <person name="Fu T."/>
            <person name="Tang G.D."/>
            <person name="Zhang D."/>
            <person name="Sun W.H."/>
            <person name="Liu D.K."/>
            <person name="Li Y."/>
            <person name="Chen G.Z."/>
            <person name="Liu X.D."/>
            <person name="Liao X.Y."/>
            <person name="Jiang Y.T."/>
            <person name="Yu X."/>
            <person name="Hao Y."/>
            <person name="Huang J."/>
            <person name="Zhao X.W."/>
            <person name="Ke S."/>
            <person name="Chen Y.Y."/>
            <person name="Wu W.L."/>
            <person name="Hsu J.L."/>
            <person name="Lin Y.F."/>
            <person name="Huang M.D."/>
            <person name="Li C.Y."/>
            <person name="Huang L."/>
            <person name="Wang Z.W."/>
            <person name="Zhao X."/>
            <person name="Zhong W.Y."/>
            <person name="Peng D.H."/>
            <person name="Ahmad S."/>
            <person name="Lan S."/>
            <person name="Zhang J.S."/>
            <person name="Tsai W.C."/>
            <person name="Van de Peer Y."/>
            <person name="Liu Z.J."/>
        </authorList>
    </citation>
    <scope>NUCLEOTIDE SEQUENCE</scope>
    <source>
        <strain evidence="8">SCP</strain>
    </source>
</reference>
<protein>
    <submittedName>
        <fullName evidence="8">WRKY transcription factor 51</fullName>
    </submittedName>
</protein>
<keyword evidence="2" id="KW-0805">Transcription regulation</keyword>
<sequence>MALVELSSLIGHHMSGNSGFDRSLFEFEEYLMCDEGSPDVIVAPQMVQQQIQMPVQNQVPIGSSMGWSSSTEIHSSSSNMTQGSSGMKKMKVDGGSKIAFRTKSEVEILEDGYKWRKYGKKSVKNSPNPRMVVMYRNYYRCSAEGCNVKKRVERDREDNSYVITTYDGVHNHISPGLVYYDPINASYLNPPHQPLPSIPDE</sequence>
<evidence type="ECO:0000313" key="9">
    <source>
        <dbReference type="EMBL" id="KAK1259098.1"/>
    </source>
</evidence>
<feature type="compositionally biased region" description="Low complexity" evidence="6">
    <location>
        <begin position="68"/>
        <end position="87"/>
    </location>
</feature>
<dbReference type="SUPFAM" id="SSF118290">
    <property type="entry name" value="WRKY DNA-binding domain"/>
    <property type="match status" value="1"/>
</dbReference>
<evidence type="ECO:0000259" key="7">
    <source>
        <dbReference type="PROSITE" id="PS50811"/>
    </source>
</evidence>
<dbReference type="AlphaFoldDB" id="A0AAV8ZVY2"/>
<evidence type="ECO:0000256" key="5">
    <source>
        <dbReference type="ARBA" id="ARBA00023242"/>
    </source>
</evidence>
<feature type="region of interest" description="Disordered" evidence="6">
    <location>
        <begin position="67"/>
        <end position="89"/>
    </location>
</feature>
<dbReference type="GO" id="GO:0003700">
    <property type="term" value="F:DNA-binding transcription factor activity"/>
    <property type="evidence" value="ECO:0007669"/>
    <property type="project" value="InterPro"/>
</dbReference>
<gene>
    <name evidence="8" type="ORF">QJS04_geneDACA020573</name>
    <name evidence="9" type="ORF">QJS04_geneDACA021946</name>
</gene>
<dbReference type="InterPro" id="IPR044810">
    <property type="entry name" value="WRKY_plant"/>
</dbReference>
<dbReference type="Proteomes" id="UP001179952">
    <property type="component" value="Unassembled WGS sequence"/>
</dbReference>
<comment type="subcellular location">
    <subcellularLocation>
        <location evidence="1">Nucleus</location>
    </subcellularLocation>
</comment>
<dbReference type="GO" id="GO:0005634">
    <property type="term" value="C:nucleus"/>
    <property type="evidence" value="ECO:0007669"/>
    <property type="project" value="UniProtKB-SubCell"/>
</dbReference>
<dbReference type="FunFam" id="2.20.25.80:FF:000003">
    <property type="entry name" value="WRKY transcription factor 57"/>
    <property type="match status" value="1"/>
</dbReference>
<dbReference type="EMBL" id="JAUJYN010000064">
    <property type="protein sequence ID" value="KAK1257032.1"/>
    <property type="molecule type" value="Genomic_DNA"/>
</dbReference>
<feature type="domain" description="WRKY" evidence="7">
    <location>
        <begin position="104"/>
        <end position="175"/>
    </location>
</feature>
<dbReference type="InterPro" id="IPR003657">
    <property type="entry name" value="WRKY_dom"/>
</dbReference>
<keyword evidence="4" id="KW-0804">Transcription</keyword>
<dbReference type="PANTHER" id="PTHR31221">
    <property type="entry name" value="WRKY TRANSCRIPTION FACTOR PROTEIN 1-RELATED"/>
    <property type="match status" value="1"/>
</dbReference>
<evidence type="ECO:0000256" key="2">
    <source>
        <dbReference type="ARBA" id="ARBA00023015"/>
    </source>
</evidence>
<dbReference type="PROSITE" id="PS50811">
    <property type="entry name" value="WRKY"/>
    <property type="match status" value="1"/>
</dbReference>
<evidence type="ECO:0000256" key="6">
    <source>
        <dbReference type="SAM" id="MobiDB-lite"/>
    </source>
</evidence>
<proteinExistence type="predicted"/>
<keyword evidence="10" id="KW-1185">Reference proteome</keyword>
<evidence type="ECO:0000256" key="3">
    <source>
        <dbReference type="ARBA" id="ARBA00023125"/>
    </source>
</evidence>
<dbReference type="Gene3D" id="2.20.25.80">
    <property type="entry name" value="WRKY domain"/>
    <property type="match status" value="1"/>
</dbReference>
<keyword evidence="5" id="KW-0539">Nucleus</keyword>
<dbReference type="Pfam" id="PF03106">
    <property type="entry name" value="WRKY"/>
    <property type="match status" value="1"/>
</dbReference>
<name>A0AAV8ZVY2_ACOGR</name>
<organism evidence="8 10">
    <name type="scientific">Acorus gramineus</name>
    <name type="common">Dwarf sweet flag</name>
    <dbReference type="NCBI Taxonomy" id="55184"/>
    <lineage>
        <taxon>Eukaryota</taxon>
        <taxon>Viridiplantae</taxon>
        <taxon>Streptophyta</taxon>
        <taxon>Embryophyta</taxon>
        <taxon>Tracheophyta</taxon>
        <taxon>Spermatophyta</taxon>
        <taxon>Magnoliopsida</taxon>
        <taxon>Liliopsida</taxon>
        <taxon>Acoraceae</taxon>
        <taxon>Acorus</taxon>
    </lineage>
</organism>